<dbReference type="EMBL" id="LIBE01000595">
    <property type="protein sequence ID" value="KRO77896.1"/>
    <property type="molecule type" value="Genomic_DNA"/>
</dbReference>
<dbReference type="GO" id="GO:0097347">
    <property type="term" value="C:TAM protein secretion complex"/>
    <property type="evidence" value="ECO:0007669"/>
    <property type="project" value="TreeGrafter"/>
</dbReference>
<comment type="subcellular location">
    <subcellularLocation>
        <location evidence="1">Membrane</location>
        <topology evidence="1">Single-pass membrane protein</topology>
    </subcellularLocation>
</comment>
<evidence type="ECO:0000256" key="3">
    <source>
        <dbReference type="ARBA" id="ARBA00022989"/>
    </source>
</evidence>
<name>A0A0R2ST50_9GAMM</name>
<organism evidence="6 7">
    <name type="scientific">OM182 bacterium BACL3 MAG-120920-bin41</name>
    <dbReference type="NCBI Taxonomy" id="1655580"/>
    <lineage>
        <taxon>Bacteria</taxon>
        <taxon>Pseudomonadati</taxon>
        <taxon>Pseudomonadota</taxon>
        <taxon>Gammaproteobacteria</taxon>
        <taxon>OMG group</taxon>
        <taxon>OM182 clade</taxon>
    </lineage>
</organism>
<dbReference type="Proteomes" id="UP000051547">
    <property type="component" value="Unassembled WGS sequence"/>
</dbReference>
<evidence type="ECO:0000313" key="6">
    <source>
        <dbReference type="EMBL" id="KRO77896.1"/>
    </source>
</evidence>
<evidence type="ECO:0000256" key="4">
    <source>
        <dbReference type="ARBA" id="ARBA00023136"/>
    </source>
</evidence>
<dbReference type="AlphaFoldDB" id="A0A0R2ST50"/>
<dbReference type="GO" id="GO:0005886">
    <property type="term" value="C:plasma membrane"/>
    <property type="evidence" value="ECO:0007669"/>
    <property type="project" value="InterPro"/>
</dbReference>
<dbReference type="PANTHER" id="PTHR36985">
    <property type="entry name" value="TRANSLOCATION AND ASSEMBLY MODULE SUBUNIT TAMB"/>
    <property type="match status" value="1"/>
</dbReference>
<dbReference type="GO" id="GO:0009306">
    <property type="term" value="P:protein secretion"/>
    <property type="evidence" value="ECO:0007669"/>
    <property type="project" value="InterPro"/>
</dbReference>
<dbReference type="InterPro" id="IPR007452">
    <property type="entry name" value="TamB_C"/>
</dbReference>
<keyword evidence="4" id="KW-0472">Membrane</keyword>
<dbReference type="PANTHER" id="PTHR36985:SF1">
    <property type="entry name" value="TRANSLOCATION AND ASSEMBLY MODULE SUBUNIT TAMB"/>
    <property type="match status" value="1"/>
</dbReference>
<protein>
    <recommendedName>
        <fullName evidence="5">Translocation and assembly module TamB C-terminal domain-containing protein</fullName>
    </recommendedName>
</protein>
<gene>
    <name evidence="6" type="ORF">ABR72_07990</name>
</gene>
<feature type="domain" description="Translocation and assembly module TamB C-terminal" evidence="5">
    <location>
        <begin position="8"/>
        <end position="327"/>
    </location>
</feature>
<dbReference type="Pfam" id="PF04357">
    <property type="entry name" value="TamB"/>
    <property type="match status" value="1"/>
</dbReference>
<evidence type="ECO:0000256" key="2">
    <source>
        <dbReference type="ARBA" id="ARBA00022692"/>
    </source>
</evidence>
<evidence type="ECO:0000259" key="5">
    <source>
        <dbReference type="Pfam" id="PF04357"/>
    </source>
</evidence>
<sequence length="328" mass="35115">MSARAGTPRGEATVRGNDFLIVDNDTLRATASPSFTVLADGGALHYSGDVTIPELKITLSELPPNAIDISSDTVLVEVREESDKPLSLLERATQKGITGELVLALGDEASIEGFGIDTRLDGRLRLERGQNQSNLAYGELSLSEGTYTLCGQSLAIRQGRFVFLGALDNPGIDVRAVREINEQTVGVQMGGTLKNMNSTLFSSPNLSETDILAMLATGRPFASIGQRDQGALLGTLASLGLERNSGLTNQIRSSLGLDELAIDTKDTLNNSVLTVGKYLTPNLFARYGVGIFDNSSKVNLDYTLNDRLKLKAESGTQQSVDLVYSVEK</sequence>
<evidence type="ECO:0000313" key="7">
    <source>
        <dbReference type="Proteomes" id="UP000051547"/>
    </source>
</evidence>
<keyword evidence="3" id="KW-1133">Transmembrane helix</keyword>
<accession>A0A0R2ST50</accession>
<proteinExistence type="predicted"/>
<comment type="caution">
    <text evidence="6">The sequence shown here is derived from an EMBL/GenBank/DDBJ whole genome shotgun (WGS) entry which is preliminary data.</text>
</comment>
<reference evidence="6 7" key="1">
    <citation type="submission" date="2015-10" db="EMBL/GenBank/DDBJ databases">
        <title>Metagenome-Assembled Genomes uncover a global brackish microbiome.</title>
        <authorList>
            <person name="Hugerth L.W."/>
            <person name="Larsson J."/>
            <person name="Alneberg J."/>
            <person name="Lindh M.V."/>
            <person name="Legrand C."/>
            <person name="Pinhassi J."/>
            <person name="Andersson A.F."/>
        </authorList>
    </citation>
    <scope>NUCLEOTIDE SEQUENCE [LARGE SCALE GENOMIC DNA]</scope>
    <source>
        <strain evidence="6">BACL4 MAG-120920-bin41</strain>
    </source>
</reference>
<keyword evidence="2" id="KW-0812">Transmembrane</keyword>
<evidence type="ECO:0000256" key="1">
    <source>
        <dbReference type="ARBA" id="ARBA00004167"/>
    </source>
</evidence>